<comment type="caution">
    <text evidence="5">The sequence shown here is derived from an EMBL/GenBank/DDBJ whole genome shotgun (WGS) entry which is preliminary data.</text>
</comment>
<reference evidence="5 6" key="1">
    <citation type="journal article" date="2007" name="Int. J. Syst. Evol. Microbiol.">
        <title>Oceanobacillus profundus sp. nov., isolated from a deep-sea sediment core.</title>
        <authorList>
            <person name="Kim Y.G."/>
            <person name="Choi D.H."/>
            <person name="Hyun S."/>
            <person name="Cho B.C."/>
        </authorList>
    </citation>
    <scope>NUCLEOTIDE SEQUENCE [LARGE SCALE GENOMIC DNA]</scope>
    <source>
        <strain evidence="5 6">DSM 18246</strain>
    </source>
</reference>
<comment type="similarity">
    <text evidence="3">Belongs to the acetyltransferase family. RimJ subfamily.</text>
</comment>
<dbReference type="Gene3D" id="3.40.630.30">
    <property type="match status" value="1"/>
</dbReference>
<keyword evidence="6" id="KW-1185">Reference proteome</keyword>
<dbReference type="RefSeq" id="WP_118890165.1">
    <property type="nucleotide sequence ID" value="NZ_JAMAWL010000016.1"/>
</dbReference>
<evidence type="ECO:0000256" key="1">
    <source>
        <dbReference type="ARBA" id="ARBA00022679"/>
    </source>
</evidence>
<evidence type="ECO:0000313" key="6">
    <source>
        <dbReference type="Proteomes" id="UP000285456"/>
    </source>
</evidence>
<evidence type="ECO:0000256" key="2">
    <source>
        <dbReference type="ARBA" id="ARBA00023315"/>
    </source>
</evidence>
<dbReference type="PANTHER" id="PTHR43792:SF8">
    <property type="entry name" value="[RIBOSOMAL PROTEIN US5]-ALANINE N-ACETYLTRANSFERASE"/>
    <property type="match status" value="1"/>
</dbReference>
<name>A0A417YBT0_9BACI</name>
<protein>
    <submittedName>
        <fullName evidence="5">N-acetyltransferase</fullName>
    </submittedName>
</protein>
<dbReference type="EMBL" id="QWEH01000017">
    <property type="protein sequence ID" value="RHW29954.1"/>
    <property type="molecule type" value="Genomic_DNA"/>
</dbReference>
<dbReference type="GO" id="GO:0008999">
    <property type="term" value="F:protein-N-terminal-alanine acetyltransferase activity"/>
    <property type="evidence" value="ECO:0007669"/>
    <property type="project" value="TreeGrafter"/>
</dbReference>
<dbReference type="Proteomes" id="UP000285456">
    <property type="component" value="Unassembled WGS sequence"/>
</dbReference>
<keyword evidence="2" id="KW-0012">Acyltransferase</keyword>
<dbReference type="SUPFAM" id="SSF55729">
    <property type="entry name" value="Acyl-CoA N-acyltransferases (Nat)"/>
    <property type="match status" value="1"/>
</dbReference>
<sequence>MEISIERLKAADADALFTFELENRDYFEETVPSRGDDYYKPDIFKRNHEALLKEQTVGTSYFYLIKDQHNAIVGRINLVDITSAQKAAHLGYRVGKFYTGKGVAKRALQLLLENVIANQNIKQIHAKTTTNNVASRVILEKNGFAYMRADKETFEMNGQKLSFVYYRWTNKNFSC</sequence>
<accession>A0A417YBT0</accession>
<proteinExistence type="inferred from homology"/>
<dbReference type="AlphaFoldDB" id="A0A417YBT0"/>
<dbReference type="InterPro" id="IPR051531">
    <property type="entry name" value="N-acetyltransferase"/>
</dbReference>
<dbReference type="PROSITE" id="PS51186">
    <property type="entry name" value="GNAT"/>
    <property type="match status" value="1"/>
</dbReference>
<dbReference type="Pfam" id="PF13302">
    <property type="entry name" value="Acetyltransf_3"/>
    <property type="match status" value="1"/>
</dbReference>
<keyword evidence="1 5" id="KW-0808">Transferase</keyword>
<evidence type="ECO:0000259" key="4">
    <source>
        <dbReference type="PROSITE" id="PS51186"/>
    </source>
</evidence>
<feature type="domain" description="N-acetyltransferase" evidence="4">
    <location>
        <begin position="3"/>
        <end position="171"/>
    </location>
</feature>
<dbReference type="InterPro" id="IPR016181">
    <property type="entry name" value="Acyl_CoA_acyltransferase"/>
</dbReference>
<dbReference type="InterPro" id="IPR000182">
    <property type="entry name" value="GNAT_dom"/>
</dbReference>
<dbReference type="PANTHER" id="PTHR43792">
    <property type="entry name" value="GNAT FAMILY, PUTATIVE (AFU_ORTHOLOGUE AFUA_3G00765)-RELATED-RELATED"/>
    <property type="match status" value="1"/>
</dbReference>
<dbReference type="OrthoDB" id="9801656at2"/>
<organism evidence="5 6">
    <name type="scientific">Oceanobacillus profundus</name>
    <dbReference type="NCBI Taxonomy" id="372463"/>
    <lineage>
        <taxon>Bacteria</taxon>
        <taxon>Bacillati</taxon>
        <taxon>Bacillota</taxon>
        <taxon>Bacilli</taxon>
        <taxon>Bacillales</taxon>
        <taxon>Bacillaceae</taxon>
        <taxon>Oceanobacillus</taxon>
    </lineage>
</organism>
<dbReference type="GO" id="GO:0005737">
    <property type="term" value="C:cytoplasm"/>
    <property type="evidence" value="ECO:0007669"/>
    <property type="project" value="TreeGrafter"/>
</dbReference>
<evidence type="ECO:0000313" key="5">
    <source>
        <dbReference type="EMBL" id="RHW29954.1"/>
    </source>
</evidence>
<gene>
    <name evidence="5" type="ORF">D1B32_19040</name>
</gene>
<evidence type="ECO:0000256" key="3">
    <source>
        <dbReference type="ARBA" id="ARBA00038502"/>
    </source>
</evidence>